<accession>A0ACA8ZPI9</accession>
<gene>
    <name evidence="1" type="ORF">AZO1586R_938</name>
</gene>
<dbReference type="EMBL" id="CAESAP020000160">
    <property type="protein sequence ID" value="CAB5499499.1"/>
    <property type="molecule type" value="Genomic_DNA"/>
</dbReference>
<protein>
    <submittedName>
        <fullName evidence="1">Uncharacterized protein</fullName>
    </submittedName>
</protein>
<evidence type="ECO:0000313" key="1">
    <source>
        <dbReference type="EMBL" id="CAB5499499.1"/>
    </source>
</evidence>
<proteinExistence type="predicted"/>
<name>A0ACA8ZPI9_9GAMM</name>
<reference evidence="1" key="1">
    <citation type="submission" date="2020-05" db="EMBL/GenBank/DDBJ databases">
        <authorList>
            <person name="Petersen J."/>
            <person name="Sayavedra L."/>
        </authorList>
    </citation>
    <scope>NUCLEOTIDE SEQUENCE</scope>
    <source>
        <strain evidence="1">B azoricus SOX Menez Gwen</strain>
    </source>
</reference>
<comment type="caution">
    <text evidence="1">The sequence shown here is derived from an EMBL/GenBank/DDBJ whole genome shotgun (WGS) entry which is preliminary data.</text>
</comment>
<evidence type="ECO:0000313" key="2">
    <source>
        <dbReference type="Proteomes" id="UP000635628"/>
    </source>
</evidence>
<dbReference type="Proteomes" id="UP000635628">
    <property type="component" value="Unassembled WGS sequence"/>
</dbReference>
<sequence>MRLTHIFLVSLVVVIWGGNFVVIRWGVEDVDPYIMTAFRFLLTAVPVIFFVKKPNIKLSILAIHGILFGGGLWGIVNYAIFLGTPSGLASLVLQASAFLSVIAAVVIFKEEITKNKFIGITLALIGFLLIIYSSYESEQSIRFYGIVLVLIAALSWTICNMIIKKYKPDNVIGFISWSSLFVPMPILLLSYLDNPNNFISSLTTIGFQGYVSITFQAFVTTLFGYSIWTYFINKYGLAVIAPYSLIVPISGIFFAWIIYNEKLTHIEIAGSIIVLVGLVVNSGLIRIYKK</sequence>
<organism evidence="1 2">
    <name type="scientific">Bathymodiolus azoricus thioautotrophic gill symbiont</name>
    <dbReference type="NCBI Taxonomy" id="235205"/>
    <lineage>
        <taxon>Bacteria</taxon>
        <taxon>Pseudomonadati</taxon>
        <taxon>Pseudomonadota</taxon>
        <taxon>Gammaproteobacteria</taxon>
        <taxon>sulfur-oxidizing symbionts</taxon>
    </lineage>
</organism>
<keyword evidence="2" id="KW-1185">Reference proteome</keyword>